<evidence type="ECO:0000256" key="1">
    <source>
        <dbReference type="SAM" id="MobiDB-lite"/>
    </source>
</evidence>
<protein>
    <submittedName>
        <fullName evidence="2">ABC transporter substrate-binding protein</fullName>
    </submittedName>
</protein>
<dbReference type="RefSeq" id="WP_179371967.1">
    <property type="nucleotide sequence ID" value="NZ_CP026995.1"/>
</dbReference>
<dbReference type="OrthoDB" id="3205at2157"/>
<accession>A0A7D5RAA7</accession>
<gene>
    <name evidence="2" type="ORF">C5F50_01525</name>
</gene>
<dbReference type="EMBL" id="CP026995">
    <property type="protein sequence ID" value="QLH05902.1"/>
    <property type="molecule type" value="Genomic_DNA"/>
</dbReference>
<dbReference type="AlphaFoldDB" id="A0A7D5RAA7"/>
<feature type="compositionally biased region" description="Acidic residues" evidence="1">
    <location>
        <begin position="105"/>
        <end position="114"/>
    </location>
</feature>
<proteinExistence type="predicted"/>
<organism evidence="2 3">
    <name type="scientific">Nitrosopumilus ureiphilus</name>
    <dbReference type="NCBI Taxonomy" id="1470067"/>
    <lineage>
        <taxon>Archaea</taxon>
        <taxon>Nitrososphaerota</taxon>
        <taxon>Nitrososphaeria</taxon>
        <taxon>Nitrosopumilales</taxon>
        <taxon>Nitrosopumilaceae</taxon>
        <taxon>Nitrosopumilus</taxon>
    </lineage>
</organism>
<evidence type="ECO:0000313" key="3">
    <source>
        <dbReference type="Proteomes" id="UP000509478"/>
    </source>
</evidence>
<dbReference type="GeneID" id="56066701"/>
<feature type="region of interest" description="Disordered" evidence="1">
    <location>
        <begin position="105"/>
        <end position="134"/>
    </location>
</feature>
<dbReference type="Proteomes" id="UP000509478">
    <property type="component" value="Chromosome"/>
</dbReference>
<reference evidence="2 3" key="1">
    <citation type="submission" date="2018-02" db="EMBL/GenBank/DDBJ databases">
        <title>Complete genome of Nitrosopumilus ureaphilus PS0.</title>
        <authorList>
            <person name="Qin W."/>
            <person name="Zheng Y."/>
            <person name="Stahl D.A."/>
        </authorList>
    </citation>
    <scope>NUCLEOTIDE SEQUENCE [LARGE SCALE GENOMIC DNA]</scope>
    <source>
        <strain evidence="2 3">PS0</strain>
    </source>
</reference>
<evidence type="ECO:0000313" key="2">
    <source>
        <dbReference type="EMBL" id="QLH05902.1"/>
    </source>
</evidence>
<sequence>MKSTQLLSVVFSLIMFTGVTAGSTAFADSDDLEDLVENFCEMSVEQQSDFFTDYPDMVEYDEKLSTICDIADEDEREDALDDFILDVVLAREDVDDDMEDLKDEFDEFEDEANEDDAKVKDDRDETDDKDDKYGRHADLDDRLEHFCDMTTDEKRQFFEDHPRLEQFSDRLANYCDLSGDEREDAIDKFIAEHKDVIRDYMKEKIHDKVTDKMTDIRMNYDRFCSMSESDRAAEITDVAKLDRISKWCNMTPEEREDYKKEHHDDIKDKVSDRIRMSDMSPRLKAMIMDKHDISDEKREEIKMKYREKHGELTDERKSELNMKFKDHMTKIKIKMSDERRSAIHDRLADMKAFKAELRERASEMTDDEKQQLREEFIQKAKDMQLAWISPRTQITAGIDAAEVECREGFSLVMKASNGIPMCLKADTALKMIDRGLVVPAN</sequence>
<keyword evidence="3" id="KW-1185">Reference proteome</keyword>
<name>A0A7D5RAA7_9ARCH</name>
<dbReference type="KEGG" id="nue:C5F50_01525"/>